<gene>
    <name evidence="2" type="ORF">MELLADRAFT_93129</name>
</gene>
<dbReference type="InParanoid" id="F4S412"/>
<dbReference type="VEuPathDB" id="FungiDB:MELLADRAFT_93129"/>
<feature type="compositionally biased region" description="Basic and acidic residues" evidence="1">
    <location>
        <begin position="328"/>
        <end position="350"/>
    </location>
</feature>
<keyword evidence="3" id="KW-1185">Reference proteome</keyword>
<feature type="region of interest" description="Disordered" evidence="1">
    <location>
        <begin position="144"/>
        <end position="175"/>
    </location>
</feature>
<accession>F4S412</accession>
<sequence length="478" mass="54003">MASQPPCPDCGRNFPPRPSTEPNCRRCQWREHNGSVCDQPFCQLCGIVFKYLKGNDCGSCASNPLALASQNSQNTASSIPHQQNHGQPLIHTVIPTTANPNDLPSHLFSQNPLATSLSAPVHQSSSFSTNNQAEELARLLTSKNRTNWPKPPITKAVLQPPKPSQASEKQKPKREGKIKMMLCYLKSMRKTRHPLEPKMCKVNLDDPHWYINLYLEAWLWFRDTADKLNWPPHDKQIGKDKLVPLPCWDDRYCQTVDNGCLIEKDDLKIQIIYALKKPSGLASLKCMGISFSWDKYQLTIPQSPLPESNEDKQDITEQPTTRNSTKRSRLDSSDDESSIKESDASEKEVVVVKQKKKQKLGPPPKPHPNEKSITASGLTKEEIEDIETDELKSNIYDSTNEAHHQNQTFHEETKLDHEKNKPDHNQTKTVENNDKTDHNENKTDHRLEPAQSQSKVKGIEQTKPQDPASKSPTALLLG</sequence>
<dbReference type="OrthoDB" id="2513293at2759"/>
<evidence type="ECO:0000256" key="1">
    <source>
        <dbReference type="SAM" id="MobiDB-lite"/>
    </source>
</evidence>
<feature type="compositionally biased region" description="Basic and acidic residues" evidence="1">
    <location>
        <begin position="400"/>
        <end position="448"/>
    </location>
</feature>
<dbReference type="GeneID" id="18936480"/>
<feature type="compositionally biased region" description="Polar residues" evidence="1">
    <location>
        <begin position="462"/>
        <end position="472"/>
    </location>
</feature>
<evidence type="ECO:0000313" key="2">
    <source>
        <dbReference type="EMBL" id="EGG00624.1"/>
    </source>
</evidence>
<dbReference type="AlphaFoldDB" id="F4S412"/>
<protein>
    <submittedName>
        <fullName evidence="2">Uncharacterized protein</fullName>
    </submittedName>
</protein>
<dbReference type="RefSeq" id="XP_007416078.1">
    <property type="nucleotide sequence ID" value="XM_007416016.1"/>
</dbReference>
<organism evidence="3">
    <name type="scientific">Melampsora larici-populina (strain 98AG31 / pathotype 3-4-7)</name>
    <name type="common">Poplar leaf rust fungus</name>
    <dbReference type="NCBI Taxonomy" id="747676"/>
    <lineage>
        <taxon>Eukaryota</taxon>
        <taxon>Fungi</taxon>
        <taxon>Dikarya</taxon>
        <taxon>Basidiomycota</taxon>
        <taxon>Pucciniomycotina</taxon>
        <taxon>Pucciniomycetes</taxon>
        <taxon>Pucciniales</taxon>
        <taxon>Melampsoraceae</taxon>
        <taxon>Melampsora</taxon>
    </lineage>
</organism>
<dbReference type="Proteomes" id="UP000001072">
    <property type="component" value="Unassembled WGS sequence"/>
</dbReference>
<feature type="region of interest" description="Disordered" evidence="1">
    <location>
        <begin position="302"/>
        <end position="478"/>
    </location>
</feature>
<reference evidence="3" key="1">
    <citation type="journal article" date="2011" name="Proc. Natl. Acad. Sci. U.S.A.">
        <title>Obligate biotrophy features unraveled by the genomic analysis of rust fungi.</title>
        <authorList>
            <person name="Duplessis S."/>
            <person name="Cuomo C.A."/>
            <person name="Lin Y.-C."/>
            <person name="Aerts A."/>
            <person name="Tisserant E."/>
            <person name="Veneault-Fourrey C."/>
            <person name="Joly D.L."/>
            <person name="Hacquard S."/>
            <person name="Amselem J."/>
            <person name="Cantarel B.L."/>
            <person name="Chiu R."/>
            <person name="Coutinho P.M."/>
            <person name="Feau N."/>
            <person name="Field M."/>
            <person name="Frey P."/>
            <person name="Gelhaye E."/>
            <person name="Goldberg J."/>
            <person name="Grabherr M.G."/>
            <person name="Kodira C.D."/>
            <person name="Kohler A."/>
            <person name="Kuees U."/>
            <person name="Lindquist E.A."/>
            <person name="Lucas S.M."/>
            <person name="Mago R."/>
            <person name="Mauceli E."/>
            <person name="Morin E."/>
            <person name="Murat C."/>
            <person name="Pangilinan J.L."/>
            <person name="Park R."/>
            <person name="Pearson M."/>
            <person name="Quesneville H."/>
            <person name="Rouhier N."/>
            <person name="Sakthikumar S."/>
            <person name="Salamov A.A."/>
            <person name="Schmutz J."/>
            <person name="Selles B."/>
            <person name="Shapiro H."/>
            <person name="Tanguay P."/>
            <person name="Tuskan G.A."/>
            <person name="Henrissat B."/>
            <person name="Van de Peer Y."/>
            <person name="Rouze P."/>
            <person name="Ellis J.G."/>
            <person name="Dodds P.N."/>
            <person name="Schein J.E."/>
            <person name="Zhong S."/>
            <person name="Hamelin R.C."/>
            <person name="Grigoriev I.V."/>
            <person name="Szabo L.J."/>
            <person name="Martin F."/>
        </authorList>
    </citation>
    <scope>NUCLEOTIDE SEQUENCE [LARGE SCALE GENOMIC DNA]</scope>
    <source>
        <strain evidence="3">98AG31 / pathotype 3-4-7</strain>
    </source>
</reference>
<dbReference type="KEGG" id="mlr:MELLADRAFT_93129"/>
<dbReference type="HOGENOM" id="CLU_571172_0_0_1"/>
<evidence type="ECO:0000313" key="3">
    <source>
        <dbReference type="Proteomes" id="UP000001072"/>
    </source>
</evidence>
<proteinExistence type="predicted"/>
<name>F4S412_MELLP</name>
<dbReference type="EMBL" id="GL883145">
    <property type="protein sequence ID" value="EGG00624.1"/>
    <property type="molecule type" value="Genomic_DNA"/>
</dbReference>